<gene>
    <name evidence="3" type="ORF">ABL78_8235</name>
</gene>
<feature type="transmembrane region" description="Helical" evidence="2">
    <location>
        <begin position="143"/>
        <end position="166"/>
    </location>
</feature>
<feature type="transmembrane region" description="Helical" evidence="2">
    <location>
        <begin position="87"/>
        <end position="105"/>
    </location>
</feature>
<proteinExistence type="predicted"/>
<reference evidence="3 4" key="1">
    <citation type="journal article" date="2015" name="PLoS Pathog.">
        <title>Leptomonas seymouri: Adaptations to the Dixenous Life Cycle Analyzed by Genome Sequencing, Transcriptome Profiling and Co-infection with Leishmania donovani.</title>
        <authorList>
            <person name="Kraeva N."/>
            <person name="Butenko A."/>
            <person name="Hlavacova J."/>
            <person name="Kostygov A."/>
            <person name="Myskova J."/>
            <person name="Grybchuk D."/>
            <person name="Lestinova T."/>
            <person name="Votypka J."/>
            <person name="Volf P."/>
            <person name="Opperdoes F."/>
            <person name="Flegontov P."/>
            <person name="Lukes J."/>
            <person name="Yurchenko V."/>
        </authorList>
    </citation>
    <scope>NUCLEOTIDE SEQUENCE [LARGE SCALE GENOMIC DNA]</scope>
    <source>
        <strain evidence="3 4">ATCC 30220</strain>
    </source>
</reference>
<feature type="transmembrane region" description="Helical" evidence="2">
    <location>
        <begin position="238"/>
        <end position="258"/>
    </location>
</feature>
<evidence type="ECO:0000313" key="4">
    <source>
        <dbReference type="Proteomes" id="UP000038009"/>
    </source>
</evidence>
<dbReference type="AlphaFoldDB" id="A0A0N1P9T2"/>
<keyword evidence="4" id="KW-1185">Reference proteome</keyword>
<evidence type="ECO:0000256" key="2">
    <source>
        <dbReference type="SAM" id="Phobius"/>
    </source>
</evidence>
<name>A0A0N1P9T2_LEPSE</name>
<comment type="caution">
    <text evidence="3">The sequence shown here is derived from an EMBL/GenBank/DDBJ whole genome shotgun (WGS) entry which is preliminary data.</text>
</comment>
<organism evidence="3 4">
    <name type="scientific">Leptomonas seymouri</name>
    <dbReference type="NCBI Taxonomy" id="5684"/>
    <lineage>
        <taxon>Eukaryota</taxon>
        <taxon>Discoba</taxon>
        <taxon>Euglenozoa</taxon>
        <taxon>Kinetoplastea</taxon>
        <taxon>Metakinetoplastina</taxon>
        <taxon>Trypanosomatida</taxon>
        <taxon>Trypanosomatidae</taxon>
        <taxon>Leishmaniinae</taxon>
        <taxon>Leptomonas</taxon>
    </lineage>
</organism>
<dbReference type="VEuPathDB" id="TriTrypDB:Lsey_0561_0010"/>
<keyword evidence="2" id="KW-1133">Transmembrane helix</keyword>
<evidence type="ECO:0000313" key="3">
    <source>
        <dbReference type="EMBL" id="KPI82751.1"/>
    </source>
</evidence>
<keyword evidence="2" id="KW-0472">Membrane</keyword>
<feature type="region of interest" description="Disordered" evidence="1">
    <location>
        <begin position="20"/>
        <end position="41"/>
    </location>
</feature>
<dbReference type="EMBL" id="LJSK01000561">
    <property type="protein sequence ID" value="KPI82751.1"/>
    <property type="molecule type" value="Genomic_DNA"/>
</dbReference>
<dbReference type="Proteomes" id="UP000038009">
    <property type="component" value="Unassembled WGS sequence"/>
</dbReference>
<feature type="transmembrane region" description="Helical" evidence="2">
    <location>
        <begin position="264"/>
        <end position="281"/>
    </location>
</feature>
<feature type="non-terminal residue" evidence="3">
    <location>
        <position position="365"/>
    </location>
</feature>
<dbReference type="InterPro" id="IPR051085">
    <property type="entry name" value="MB_O-acyltransferase"/>
</dbReference>
<dbReference type="GO" id="GO:0005783">
    <property type="term" value="C:endoplasmic reticulum"/>
    <property type="evidence" value="ECO:0007669"/>
    <property type="project" value="TreeGrafter"/>
</dbReference>
<dbReference type="OrthoDB" id="261651at2759"/>
<feature type="region of interest" description="Disordered" evidence="1">
    <location>
        <begin position="202"/>
        <end position="221"/>
    </location>
</feature>
<keyword evidence="2" id="KW-0812">Transmembrane</keyword>
<accession>A0A0N1P9T2</accession>
<feature type="transmembrane region" description="Helical" evidence="2">
    <location>
        <begin position="288"/>
        <end position="311"/>
    </location>
</feature>
<evidence type="ECO:0000256" key="1">
    <source>
        <dbReference type="SAM" id="MobiDB-lite"/>
    </source>
</evidence>
<protein>
    <submittedName>
        <fullName evidence="3">Putative glycerol uptake protein</fullName>
    </submittedName>
</protein>
<dbReference type="PANTHER" id="PTHR13285">
    <property type="entry name" value="ACYLTRANSFERASE"/>
    <property type="match status" value="1"/>
</dbReference>
<sequence>MPVNDIPHCAEGVHRAAARKFSSHGEDDTSPHASTSTSNAMWSSSTSARHVTFERKCQLHVLSPTTEMDVGAADYNTAYSHLLSLEYLFSVGIFAYLHIHGFVLLRRLCEVHNSSFSVLISTPKTIMEYLGSSGYDHNLDVQFYAYCDALWILALLSAALGIATYVCHRLATLSSRTADDSPASSAACSEAFSLSPLVQPIGANTSSSSSTSKSRRTPPKTPVDVALTISRQTSRVKASAACLPPLIYSVVGVIFIAVVHGPHFFLPLLLIAANYVVFTRLQRWCPYWAFMAIMWVVHTGLLYIIELYSGFEETYWLQYLFPTSFESTFNVLGPDFTREGLWRQQMRWCVAFRMTTLRLIAFNYD</sequence>
<dbReference type="GO" id="GO:0016746">
    <property type="term" value="F:acyltransferase activity"/>
    <property type="evidence" value="ECO:0007669"/>
    <property type="project" value="TreeGrafter"/>
</dbReference>
<dbReference type="PANTHER" id="PTHR13285:SF18">
    <property type="entry name" value="PROTEIN-CYSTEINE N-PALMITOYLTRANSFERASE RASP"/>
    <property type="match status" value="1"/>
</dbReference>